<feature type="domain" description="Peptidase M14" evidence="6">
    <location>
        <begin position="167"/>
        <end position="480"/>
    </location>
</feature>
<evidence type="ECO:0000256" key="3">
    <source>
        <dbReference type="ARBA" id="ARBA00022723"/>
    </source>
</evidence>
<dbReference type="PRINTS" id="PR00765">
    <property type="entry name" value="CRBOXYPTASEA"/>
</dbReference>
<dbReference type="EMBL" id="CP027860">
    <property type="protein sequence ID" value="AVP97458.1"/>
    <property type="molecule type" value="Genomic_DNA"/>
</dbReference>
<protein>
    <recommendedName>
        <fullName evidence="6">Peptidase M14 domain-containing protein</fullName>
    </recommendedName>
</protein>
<dbReference type="GO" id="GO:0005615">
    <property type="term" value="C:extracellular space"/>
    <property type="evidence" value="ECO:0007669"/>
    <property type="project" value="TreeGrafter"/>
</dbReference>
<keyword evidence="8" id="KW-1185">Reference proteome</keyword>
<accession>A0A2P1PRK5</accession>
<dbReference type="InterPro" id="IPR013784">
    <property type="entry name" value="Carb-bd-like_fold"/>
</dbReference>
<dbReference type="GO" id="GO:0004181">
    <property type="term" value="F:metallocarboxypeptidase activity"/>
    <property type="evidence" value="ECO:0007669"/>
    <property type="project" value="InterPro"/>
</dbReference>
<evidence type="ECO:0000256" key="4">
    <source>
        <dbReference type="ARBA" id="ARBA00022833"/>
    </source>
</evidence>
<dbReference type="Gene3D" id="2.60.120.260">
    <property type="entry name" value="Galactose-binding domain-like"/>
    <property type="match status" value="1"/>
</dbReference>
<dbReference type="GO" id="GO:0030246">
    <property type="term" value="F:carbohydrate binding"/>
    <property type="evidence" value="ECO:0007669"/>
    <property type="project" value="InterPro"/>
</dbReference>
<dbReference type="InterPro" id="IPR013320">
    <property type="entry name" value="ConA-like_dom_sf"/>
</dbReference>
<dbReference type="PROSITE" id="PS52035">
    <property type="entry name" value="PEPTIDASE_M14"/>
    <property type="match status" value="1"/>
</dbReference>
<evidence type="ECO:0000259" key="6">
    <source>
        <dbReference type="PROSITE" id="PS52035"/>
    </source>
</evidence>
<dbReference type="Gene3D" id="3.40.630.10">
    <property type="entry name" value="Zn peptidases"/>
    <property type="match status" value="1"/>
</dbReference>
<evidence type="ECO:0000313" key="8">
    <source>
        <dbReference type="Proteomes" id="UP000241074"/>
    </source>
</evidence>
<dbReference type="AlphaFoldDB" id="A0A2P1PRK5"/>
<dbReference type="GO" id="GO:0008270">
    <property type="term" value="F:zinc ion binding"/>
    <property type="evidence" value="ECO:0007669"/>
    <property type="project" value="InterPro"/>
</dbReference>
<dbReference type="GO" id="GO:0006508">
    <property type="term" value="P:proteolysis"/>
    <property type="evidence" value="ECO:0007669"/>
    <property type="project" value="InterPro"/>
</dbReference>
<dbReference type="SMART" id="SM00631">
    <property type="entry name" value="Zn_pept"/>
    <property type="match status" value="1"/>
</dbReference>
<feature type="active site" description="Proton donor/acceptor" evidence="5">
    <location>
        <position position="450"/>
    </location>
</feature>
<comment type="cofactor">
    <cofactor evidence="1">
        <name>Zn(2+)</name>
        <dbReference type="ChEBI" id="CHEBI:29105"/>
    </cofactor>
</comment>
<dbReference type="Pfam" id="PF20773">
    <property type="entry name" value="InhA-like_MAM"/>
    <property type="match status" value="1"/>
</dbReference>
<dbReference type="Pfam" id="PF00246">
    <property type="entry name" value="Peptidase_M14"/>
    <property type="match status" value="1"/>
</dbReference>
<evidence type="ECO:0000256" key="5">
    <source>
        <dbReference type="PROSITE-ProRule" id="PRU01379"/>
    </source>
</evidence>
<reference evidence="7 8" key="1">
    <citation type="submission" date="2018-03" db="EMBL/GenBank/DDBJ databases">
        <title>Ahniella affigens gen. nov., sp. nov., a gammaproteobacterium isolated from sandy soil near a stream.</title>
        <authorList>
            <person name="Ko Y."/>
            <person name="Kim J.-H."/>
        </authorList>
    </citation>
    <scope>NUCLEOTIDE SEQUENCE [LARGE SCALE GENOMIC DNA]</scope>
    <source>
        <strain evidence="7 8">D13</strain>
    </source>
</reference>
<evidence type="ECO:0000313" key="7">
    <source>
        <dbReference type="EMBL" id="AVP97458.1"/>
    </source>
</evidence>
<dbReference type="PANTHER" id="PTHR11705:SF119">
    <property type="entry name" value="OS02G0119300 PROTEIN"/>
    <property type="match status" value="1"/>
</dbReference>
<evidence type="ECO:0000256" key="2">
    <source>
        <dbReference type="ARBA" id="ARBA00005988"/>
    </source>
</evidence>
<dbReference type="Gene3D" id="2.60.40.1120">
    <property type="entry name" value="Carboxypeptidase-like, regulatory domain"/>
    <property type="match status" value="1"/>
</dbReference>
<reference evidence="7 8" key="2">
    <citation type="submission" date="2018-03" db="EMBL/GenBank/DDBJ databases">
        <authorList>
            <person name="Keele B.F."/>
        </authorList>
    </citation>
    <scope>NUCLEOTIDE SEQUENCE [LARGE SCALE GENOMIC DNA]</scope>
    <source>
        <strain evidence="7 8">D13</strain>
    </source>
</reference>
<dbReference type="InterPro" id="IPR057247">
    <property type="entry name" value="CARBOXYPEPT_ZN_2"/>
</dbReference>
<dbReference type="PROSITE" id="PS00133">
    <property type="entry name" value="CARBOXYPEPT_ZN_2"/>
    <property type="match status" value="1"/>
</dbReference>
<gene>
    <name evidence="7" type="ORF">C7S18_09720</name>
</gene>
<dbReference type="Proteomes" id="UP000241074">
    <property type="component" value="Chromosome"/>
</dbReference>
<comment type="similarity">
    <text evidence="2 5">Belongs to the peptidase M14 family.</text>
</comment>
<proteinExistence type="inferred from homology"/>
<keyword evidence="4" id="KW-0862">Zinc</keyword>
<dbReference type="KEGG" id="xba:C7S18_09720"/>
<dbReference type="SUPFAM" id="SSF53187">
    <property type="entry name" value="Zn-dependent exopeptidases"/>
    <property type="match status" value="1"/>
</dbReference>
<organism evidence="7 8">
    <name type="scientific">Ahniella affigens</name>
    <dbReference type="NCBI Taxonomy" id="2021234"/>
    <lineage>
        <taxon>Bacteria</taxon>
        <taxon>Pseudomonadati</taxon>
        <taxon>Pseudomonadota</taxon>
        <taxon>Gammaproteobacteria</taxon>
        <taxon>Lysobacterales</taxon>
        <taxon>Rhodanobacteraceae</taxon>
        <taxon>Ahniella</taxon>
    </lineage>
</organism>
<dbReference type="SUPFAM" id="SSF49452">
    <property type="entry name" value="Starch-binding domain-like"/>
    <property type="match status" value="1"/>
</dbReference>
<dbReference type="Pfam" id="PF13620">
    <property type="entry name" value="CarboxypepD_reg"/>
    <property type="match status" value="1"/>
</dbReference>
<keyword evidence="3" id="KW-0479">Metal-binding</keyword>
<dbReference type="PANTHER" id="PTHR11705">
    <property type="entry name" value="PROTEASE FAMILY M14 CARBOXYPEPTIDASE A,B"/>
    <property type="match status" value="1"/>
</dbReference>
<evidence type="ECO:0000256" key="1">
    <source>
        <dbReference type="ARBA" id="ARBA00001947"/>
    </source>
</evidence>
<sequence>MRSKQPRRSFRIDDCRLPADVDSCIYRGDRVVSGATDPPPVQQKGQTMQVLNVRMGRRPTISKQALSLMLLGASAGLHAQALLPTDIEVVRVETRDAAIIQRLAVDQGHLIVDRRKGLVVFDADAKARDNLRSMGLNWTIDQEATRALTSAQARFGNQLSSIPGFSCYRTVSETKTRLAALALQYPTFAEVVDIGDTWEKSSGHPSGGEDLLVLKLGNSAVLGDKPKVFVMSSVHAREYTPAELTLRFAEMLLANKDTDPEIAWMLDHQEFHFLVHANPDGRKQAETGLSWRKNTNTAYCSAGSTSRGADLNRNWPFKWGSVPNDGGSSSSACDYTYRGPLAASEPETQATIAYVRGIFGDHRGPGDTDPADTDTPGLFFDLHSYSQLVLWPWGWTNNSAPNAAALESLGRRFAKLNSYTPQAIIDLYPTDGTTADTVYGELGVASYSFEFGTAFFQDCALFENNILPNNLAALKLASRAARAPYQVAHGPDVDSVQLVPDIALPGEVVMLYARADDTRFSNANGGTQTAQPVASALGWIGTPPWMPGATASAATAVDGNFDTPVEVVQAPLSTTGLPLGRHLAWVQARDADAQDGPWSAGFITVADANSIGTLSGTVRSVATGLPIAGAQFGAASYRALTDGTGHYERRLPVGAYQPTVSAPEFESQTLPTVSIVGGSAATLDISLYALCDRLTVDAENGNQNWTPQLPWAITSAPTTQTGSRAFTDSPSGNYGNSLNLSLTSPAIDLSGYQQVVLSFDSYCDTEAGWDFGNVETSVDGGSTWSTPLWRCSGDPTLRHVSLNLPALDNISNARVRFRFTTDTNTVDDGWYVDNIRVIAGGAACRSTQTGEFADGFE</sequence>
<dbReference type="InterPro" id="IPR000834">
    <property type="entry name" value="Peptidase_M14"/>
</dbReference>
<dbReference type="SUPFAM" id="SSF49899">
    <property type="entry name" value="Concanavalin A-like lectins/glucanases"/>
    <property type="match status" value="1"/>
</dbReference>
<name>A0A2P1PRK5_9GAMM</name>